<feature type="region of interest" description="Disordered" evidence="1">
    <location>
        <begin position="28"/>
        <end position="55"/>
    </location>
</feature>
<dbReference type="InterPro" id="IPR023393">
    <property type="entry name" value="START-like_dom_sf"/>
</dbReference>
<feature type="signal peptide" evidence="2">
    <location>
        <begin position="1"/>
        <end position="27"/>
    </location>
</feature>
<dbReference type="RefSeq" id="WP_200346710.1">
    <property type="nucleotide sequence ID" value="NZ_NRSJ01000023.1"/>
</dbReference>
<evidence type="ECO:0000313" key="3">
    <source>
        <dbReference type="EMBL" id="MBK1705493.1"/>
    </source>
</evidence>
<name>A0AAJ0U5H3_9GAMM</name>
<dbReference type="AlphaFoldDB" id="A0AAJ0U5H3"/>
<evidence type="ECO:0000256" key="1">
    <source>
        <dbReference type="SAM" id="MobiDB-lite"/>
    </source>
</evidence>
<proteinExistence type="predicted"/>
<keyword evidence="4" id="KW-1185">Reference proteome</keyword>
<protein>
    <recommendedName>
        <fullName evidence="5">Ribosome association toxin RatA</fullName>
    </recommendedName>
</protein>
<sequence>MRKRSLPLITVLSYSLLLSSTAHTAQAETATNTPLRSHQQALQASRAQRAKTGGPTLDAEARTVMQRAAEDLAVGEQAPDFSLPSAFGEPMRLADALGARTAEVLMLQISESDQQYRIRASFLVDAPLAVVHALLTDYEQLPRLSPSILESEVVAAPTPTQARVRTRIRACVLIYCQTLRRVEEVRASPRRLVAVIIPEQSDFAAGRTEWLLTPQEDSVRVDYRAQLEPGFQLFPLLGPALMKAGLERELRTFLGQLQARAASM</sequence>
<evidence type="ECO:0000256" key="2">
    <source>
        <dbReference type="SAM" id="SignalP"/>
    </source>
</evidence>
<accession>A0AAJ0U5H3</accession>
<comment type="caution">
    <text evidence="3">The sequence shown here is derived from an EMBL/GenBank/DDBJ whole genome shotgun (WGS) entry which is preliminary data.</text>
</comment>
<organism evidence="3 4">
    <name type="scientific">Halochromatium glycolicum</name>
    <dbReference type="NCBI Taxonomy" id="85075"/>
    <lineage>
        <taxon>Bacteria</taxon>
        <taxon>Pseudomonadati</taxon>
        <taxon>Pseudomonadota</taxon>
        <taxon>Gammaproteobacteria</taxon>
        <taxon>Chromatiales</taxon>
        <taxon>Chromatiaceae</taxon>
        <taxon>Halochromatium</taxon>
    </lineage>
</organism>
<dbReference type="EMBL" id="NRSJ01000023">
    <property type="protein sequence ID" value="MBK1705493.1"/>
    <property type="molecule type" value="Genomic_DNA"/>
</dbReference>
<dbReference type="Gene3D" id="3.30.530.20">
    <property type="match status" value="1"/>
</dbReference>
<dbReference type="InterPro" id="IPR019587">
    <property type="entry name" value="Polyketide_cyclase/dehydratase"/>
</dbReference>
<gene>
    <name evidence="3" type="ORF">CKO40_13255</name>
</gene>
<feature type="chain" id="PRO_5042474750" description="Ribosome association toxin RatA" evidence="2">
    <location>
        <begin position="28"/>
        <end position="264"/>
    </location>
</feature>
<feature type="compositionally biased region" description="Low complexity" evidence="1">
    <location>
        <begin position="36"/>
        <end position="47"/>
    </location>
</feature>
<dbReference type="CDD" id="cd07812">
    <property type="entry name" value="SRPBCC"/>
    <property type="match status" value="1"/>
</dbReference>
<evidence type="ECO:0000313" key="4">
    <source>
        <dbReference type="Proteomes" id="UP001296776"/>
    </source>
</evidence>
<keyword evidence="2" id="KW-0732">Signal</keyword>
<dbReference type="SUPFAM" id="SSF55961">
    <property type="entry name" value="Bet v1-like"/>
    <property type="match status" value="1"/>
</dbReference>
<reference evidence="3" key="2">
    <citation type="journal article" date="2020" name="Microorganisms">
        <title>Osmotic Adaptation and Compatible Solute Biosynthesis of Phototrophic Bacteria as Revealed from Genome Analyses.</title>
        <authorList>
            <person name="Imhoff J.F."/>
            <person name="Rahn T."/>
            <person name="Kunzel S."/>
            <person name="Keller A."/>
            <person name="Neulinger S.C."/>
        </authorList>
    </citation>
    <scope>NUCLEOTIDE SEQUENCE</scope>
    <source>
        <strain evidence="3">DSM 11080</strain>
    </source>
</reference>
<evidence type="ECO:0008006" key="5">
    <source>
        <dbReference type="Google" id="ProtNLM"/>
    </source>
</evidence>
<dbReference type="Proteomes" id="UP001296776">
    <property type="component" value="Unassembled WGS sequence"/>
</dbReference>
<reference evidence="3" key="1">
    <citation type="submission" date="2017-08" db="EMBL/GenBank/DDBJ databases">
        <authorList>
            <person name="Imhoff J.F."/>
            <person name="Rahn T."/>
            <person name="Kuenzel S."/>
            <person name="Neulinger S.C."/>
        </authorList>
    </citation>
    <scope>NUCLEOTIDE SEQUENCE</scope>
    <source>
        <strain evidence="3">DSM 11080</strain>
    </source>
</reference>
<dbReference type="Pfam" id="PF10604">
    <property type="entry name" value="Polyketide_cyc2"/>
    <property type="match status" value="1"/>
</dbReference>